<evidence type="ECO:0000256" key="1">
    <source>
        <dbReference type="SAM" id="Phobius"/>
    </source>
</evidence>
<dbReference type="InterPro" id="IPR010419">
    <property type="entry name" value="CO_DH_gsu"/>
</dbReference>
<proteinExistence type="predicted"/>
<sequence length="197" mass="20049">MKIIGSFSLDHSPAAVFAALNDPSVLLLTIPGCQALEQTGSTSYAMTITAGVASIKGTYNGVVELADQNAPHGFTLKASGSGGPGTVQADVKVTLAESAEGCALTYEADAVVGGVIGGVGQRVLSGVSKKTANEFFEAVNRYLAGDRKSATVVTDSESGKVSIRKERTMRPTSSISSLLAGGALSLAGVLIGWLITR</sequence>
<name>A0A6J6VMJ8_9ZZZZ</name>
<feature type="transmembrane region" description="Helical" evidence="1">
    <location>
        <begin position="174"/>
        <end position="195"/>
    </location>
</feature>
<accession>A0A6J6VMJ8</accession>
<evidence type="ECO:0000313" key="3">
    <source>
        <dbReference type="EMBL" id="CAB4773721.1"/>
    </source>
</evidence>
<evidence type="ECO:0000313" key="4">
    <source>
        <dbReference type="EMBL" id="CAB4895119.1"/>
    </source>
</evidence>
<dbReference type="Gene3D" id="3.30.530.20">
    <property type="match status" value="1"/>
</dbReference>
<dbReference type="EMBL" id="CAEZXW010000011">
    <property type="protein sequence ID" value="CAB4695912.1"/>
    <property type="molecule type" value="Genomic_DNA"/>
</dbReference>
<dbReference type="Pfam" id="PF06240">
    <property type="entry name" value="COXG"/>
    <property type="match status" value="1"/>
</dbReference>
<dbReference type="CDD" id="cd05018">
    <property type="entry name" value="CoxG"/>
    <property type="match status" value="1"/>
</dbReference>
<evidence type="ECO:0000313" key="5">
    <source>
        <dbReference type="EMBL" id="CAB5036022.1"/>
    </source>
</evidence>
<keyword evidence="1" id="KW-0472">Membrane</keyword>
<keyword evidence="1" id="KW-1133">Transmembrane helix</keyword>
<dbReference type="PANTHER" id="PTHR38588:SF1">
    <property type="entry name" value="BLL0334 PROTEIN"/>
    <property type="match status" value="1"/>
</dbReference>
<keyword evidence="1" id="KW-0812">Transmembrane</keyword>
<dbReference type="InterPro" id="IPR023393">
    <property type="entry name" value="START-like_dom_sf"/>
</dbReference>
<gene>
    <name evidence="2" type="ORF">UFOPK2593_00331</name>
    <name evidence="3" type="ORF">UFOPK2894_00733</name>
    <name evidence="4" type="ORF">UFOPK3492_00634</name>
    <name evidence="5" type="ORF">UFOPK4234_00383</name>
</gene>
<dbReference type="AlphaFoldDB" id="A0A6J6VMJ8"/>
<evidence type="ECO:0000313" key="2">
    <source>
        <dbReference type="EMBL" id="CAB4695912.1"/>
    </source>
</evidence>
<protein>
    <submittedName>
        <fullName evidence="3">Unannotated protein</fullName>
    </submittedName>
</protein>
<dbReference type="EMBL" id="CAFBQA010000012">
    <property type="protein sequence ID" value="CAB5036022.1"/>
    <property type="molecule type" value="Genomic_DNA"/>
</dbReference>
<dbReference type="PANTHER" id="PTHR38588">
    <property type="entry name" value="BLL0334 PROTEIN"/>
    <property type="match status" value="1"/>
</dbReference>
<dbReference type="EMBL" id="CAEZZQ010000036">
    <property type="protein sequence ID" value="CAB4773721.1"/>
    <property type="molecule type" value="Genomic_DNA"/>
</dbReference>
<organism evidence="3">
    <name type="scientific">freshwater metagenome</name>
    <dbReference type="NCBI Taxonomy" id="449393"/>
    <lineage>
        <taxon>unclassified sequences</taxon>
        <taxon>metagenomes</taxon>
        <taxon>ecological metagenomes</taxon>
    </lineage>
</organism>
<reference evidence="3" key="1">
    <citation type="submission" date="2020-05" db="EMBL/GenBank/DDBJ databases">
        <authorList>
            <person name="Chiriac C."/>
            <person name="Salcher M."/>
            <person name="Ghai R."/>
            <person name="Kavagutti S V."/>
        </authorList>
    </citation>
    <scope>NUCLEOTIDE SEQUENCE</scope>
</reference>
<dbReference type="EMBL" id="CAFBMD010000036">
    <property type="protein sequence ID" value="CAB4895119.1"/>
    <property type="molecule type" value="Genomic_DNA"/>
</dbReference>
<dbReference type="SUPFAM" id="SSF55961">
    <property type="entry name" value="Bet v1-like"/>
    <property type="match status" value="1"/>
</dbReference>